<dbReference type="Gene3D" id="3.40.190.10">
    <property type="entry name" value="Periplasmic binding protein-like II"/>
    <property type="match status" value="2"/>
</dbReference>
<feature type="chain" id="PRO_5046430789" evidence="1">
    <location>
        <begin position="23"/>
        <end position="555"/>
    </location>
</feature>
<dbReference type="PROSITE" id="PS51257">
    <property type="entry name" value="PROKAR_LIPOPROTEIN"/>
    <property type="match status" value="1"/>
</dbReference>
<dbReference type="RefSeq" id="WP_289958991.1">
    <property type="nucleotide sequence ID" value="NZ_JAUEMJ010000006.1"/>
</dbReference>
<name>A0ABT7YTX3_9ACTN</name>
<evidence type="ECO:0000313" key="2">
    <source>
        <dbReference type="EMBL" id="MDN3242091.1"/>
    </source>
</evidence>
<protein>
    <submittedName>
        <fullName evidence="2">Extracellular solute-binding protein</fullName>
    </submittedName>
</protein>
<dbReference type="Pfam" id="PF13416">
    <property type="entry name" value="SBP_bac_8"/>
    <property type="match status" value="1"/>
</dbReference>
<reference evidence="2" key="1">
    <citation type="submission" date="2023-06" db="EMBL/GenBank/DDBJ databases">
        <title>Gycomyces niveus sp.nov., a novel actinomycete isolated from soil in Shouguang.</title>
        <authorList>
            <person name="Yang X."/>
            <person name="Zhao J."/>
        </authorList>
    </citation>
    <scope>NUCLEOTIDE SEQUENCE</scope>
    <source>
        <strain evidence="2">NEAU C2</strain>
    </source>
</reference>
<dbReference type="PANTHER" id="PTHR43649:SF12">
    <property type="entry name" value="DIACETYLCHITOBIOSE BINDING PROTEIN DASA"/>
    <property type="match status" value="1"/>
</dbReference>
<dbReference type="InterPro" id="IPR050490">
    <property type="entry name" value="Bact_solute-bd_prot1"/>
</dbReference>
<proteinExistence type="predicted"/>
<sequence>MSITRRALVGLAGIAACEVALAGCSGDPDDGPTGDAKATIDKAQSVGAMEDYGVGSTFKATEPVEFSLMYRDHTNYPVQDDWSVFRHLQEDHNVTFKRTDIPMADFDQKKSLLIGSGEATDIVSVTYGGTETQFITGGTILPVSSYFHYMPHFQQKIADWGLQADLDNKRQADGRIYHLPGLREAPDVQYSVVIREDLWEKAGLTEDPATWDEFREQLQQVQAANPEIDYAMSDRWTDATTLGSLLSVIAPNYGSVAGWGYSNTFYDEGAGKYVFNGTTDEYKAVVSYAAGLIADGTLDPEITQSDDQATQKFISGKSAAISGNTQSLVEYRTKFADADKGDVPIRLISLPSGPNGSNLPAGRFTSGLLISTKASEQPYFKALLQFVDWLYYSDEGLEFAQWGVEGETFTRGADGTRVLNEDISWSSINAGAPQLLNADFGYSNGVFLLANGSSKDLVFSMMTDEIADWTEQQLAANEQLEVAPAPQLDEIELEQTSLLQTQLTDAVQAATAAFITGQRSVDDDWDAYVTETEGLGAGQLIDTVNVALERAKSGS</sequence>
<dbReference type="SUPFAM" id="SSF53850">
    <property type="entry name" value="Periplasmic binding protein-like II"/>
    <property type="match status" value="1"/>
</dbReference>
<dbReference type="Proteomes" id="UP001171902">
    <property type="component" value="Unassembled WGS sequence"/>
</dbReference>
<gene>
    <name evidence="2" type="ORF">QWI33_20380</name>
</gene>
<evidence type="ECO:0000256" key="1">
    <source>
        <dbReference type="SAM" id="SignalP"/>
    </source>
</evidence>
<dbReference type="InterPro" id="IPR006059">
    <property type="entry name" value="SBP"/>
</dbReference>
<organism evidence="2 3">
    <name type="scientific">Glycomyces tritici</name>
    <dbReference type="NCBI Taxonomy" id="2665176"/>
    <lineage>
        <taxon>Bacteria</taxon>
        <taxon>Bacillati</taxon>
        <taxon>Actinomycetota</taxon>
        <taxon>Actinomycetes</taxon>
        <taxon>Glycomycetales</taxon>
        <taxon>Glycomycetaceae</taxon>
        <taxon>Glycomyces</taxon>
    </lineage>
</organism>
<keyword evidence="3" id="KW-1185">Reference proteome</keyword>
<dbReference type="CDD" id="cd13583">
    <property type="entry name" value="PBP2_AlgQ_like_4"/>
    <property type="match status" value="1"/>
</dbReference>
<feature type="signal peptide" evidence="1">
    <location>
        <begin position="1"/>
        <end position="22"/>
    </location>
</feature>
<dbReference type="InterPro" id="IPR006311">
    <property type="entry name" value="TAT_signal"/>
</dbReference>
<keyword evidence="1" id="KW-0732">Signal</keyword>
<dbReference type="PANTHER" id="PTHR43649">
    <property type="entry name" value="ARABINOSE-BINDING PROTEIN-RELATED"/>
    <property type="match status" value="1"/>
</dbReference>
<evidence type="ECO:0000313" key="3">
    <source>
        <dbReference type="Proteomes" id="UP001171902"/>
    </source>
</evidence>
<dbReference type="PROSITE" id="PS51318">
    <property type="entry name" value="TAT"/>
    <property type="match status" value="1"/>
</dbReference>
<comment type="caution">
    <text evidence="2">The sequence shown here is derived from an EMBL/GenBank/DDBJ whole genome shotgun (WGS) entry which is preliminary data.</text>
</comment>
<dbReference type="EMBL" id="JAUEMJ010000006">
    <property type="protein sequence ID" value="MDN3242091.1"/>
    <property type="molecule type" value="Genomic_DNA"/>
</dbReference>
<accession>A0ABT7YTX3</accession>